<dbReference type="Proteomes" id="UP001152747">
    <property type="component" value="Unassembled WGS sequence"/>
</dbReference>
<organism evidence="1 2">
    <name type="scientific">Caenorhabditis angaria</name>
    <dbReference type="NCBI Taxonomy" id="860376"/>
    <lineage>
        <taxon>Eukaryota</taxon>
        <taxon>Metazoa</taxon>
        <taxon>Ecdysozoa</taxon>
        <taxon>Nematoda</taxon>
        <taxon>Chromadorea</taxon>
        <taxon>Rhabditida</taxon>
        <taxon>Rhabditina</taxon>
        <taxon>Rhabditomorpha</taxon>
        <taxon>Rhabditoidea</taxon>
        <taxon>Rhabditidae</taxon>
        <taxon>Peloderinae</taxon>
        <taxon>Caenorhabditis</taxon>
    </lineage>
</organism>
<dbReference type="EMBL" id="CANHGI010000002">
    <property type="protein sequence ID" value="CAI5442769.1"/>
    <property type="molecule type" value="Genomic_DNA"/>
</dbReference>
<dbReference type="AlphaFoldDB" id="A0A9P1ICP6"/>
<gene>
    <name evidence="1" type="ORF">CAMP_LOCUS5406</name>
</gene>
<proteinExistence type="predicted"/>
<sequence length="148" mass="17438">MLASVFWSSSTEFQPALLDSIKSNTTQIAAAERYLQDRGPKHMKKIKKFIFRQYPNYVELKHSLLKLNKTRPDSVHEKEHLLKNMSSFVKEKYREGKHAHAVEIQCAISEIMLYHRATEKNWYNIAERKVSKTPFASEPFDFSQFDKK</sequence>
<protein>
    <submittedName>
        <fullName evidence="1">Uncharacterized protein</fullName>
    </submittedName>
</protein>
<dbReference type="OrthoDB" id="5851879at2759"/>
<accession>A0A9P1ICP6</accession>
<keyword evidence="2" id="KW-1185">Reference proteome</keyword>
<name>A0A9P1ICP6_9PELO</name>
<evidence type="ECO:0000313" key="1">
    <source>
        <dbReference type="EMBL" id="CAI5442769.1"/>
    </source>
</evidence>
<evidence type="ECO:0000313" key="2">
    <source>
        <dbReference type="Proteomes" id="UP001152747"/>
    </source>
</evidence>
<comment type="caution">
    <text evidence="1">The sequence shown here is derived from an EMBL/GenBank/DDBJ whole genome shotgun (WGS) entry which is preliminary data.</text>
</comment>
<reference evidence="1" key="1">
    <citation type="submission" date="2022-11" db="EMBL/GenBank/DDBJ databases">
        <authorList>
            <person name="Kikuchi T."/>
        </authorList>
    </citation>
    <scope>NUCLEOTIDE SEQUENCE</scope>
    <source>
        <strain evidence="1">PS1010</strain>
    </source>
</reference>